<dbReference type="PROSITE" id="PS50977">
    <property type="entry name" value="HTH_TETR_2"/>
    <property type="match status" value="1"/>
</dbReference>
<dbReference type="SUPFAM" id="SSF48498">
    <property type="entry name" value="Tetracyclin repressor-like, C-terminal domain"/>
    <property type="match status" value="1"/>
</dbReference>
<dbReference type="PRINTS" id="PR00455">
    <property type="entry name" value="HTHTETR"/>
</dbReference>
<evidence type="ECO:0000313" key="7">
    <source>
        <dbReference type="Proteomes" id="UP001354931"/>
    </source>
</evidence>
<dbReference type="InterPro" id="IPR050109">
    <property type="entry name" value="HTH-type_TetR-like_transc_reg"/>
</dbReference>
<dbReference type="PANTHER" id="PTHR30055">
    <property type="entry name" value="HTH-TYPE TRANSCRIPTIONAL REGULATOR RUTR"/>
    <property type="match status" value="1"/>
</dbReference>
<dbReference type="SUPFAM" id="SSF46689">
    <property type="entry name" value="Homeodomain-like"/>
    <property type="match status" value="1"/>
</dbReference>
<proteinExistence type="predicted"/>
<dbReference type="InterPro" id="IPR001647">
    <property type="entry name" value="HTH_TetR"/>
</dbReference>
<dbReference type="PANTHER" id="PTHR30055:SF148">
    <property type="entry name" value="TETR-FAMILY TRANSCRIPTIONAL REGULATOR"/>
    <property type="match status" value="1"/>
</dbReference>
<dbReference type="RefSeq" id="WP_326016339.1">
    <property type="nucleotide sequence ID" value="NZ_JAOZYC010000094.1"/>
</dbReference>
<evidence type="ECO:0000313" key="6">
    <source>
        <dbReference type="EMBL" id="MEB8338547.1"/>
    </source>
</evidence>
<keyword evidence="2 4" id="KW-0238">DNA-binding</keyword>
<accession>A0ABU6F6T9</accession>
<dbReference type="Gene3D" id="1.10.10.60">
    <property type="entry name" value="Homeodomain-like"/>
    <property type="match status" value="1"/>
</dbReference>
<gene>
    <name evidence="6" type="ORF">OKJ99_13680</name>
</gene>
<feature type="domain" description="HTH tetR-type" evidence="5">
    <location>
        <begin position="23"/>
        <end position="83"/>
    </location>
</feature>
<evidence type="ECO:0000256" key="1">
    <source>
        <dbReference type="ARBA" id="ARBA00023015"/>
    </source>
</evidence>
<evidence type="ECO:0000259" key="5">
    <source>
        <dbReference type="PROSITE" id="PS50977"/>
    </source>
</evidence>
<keyword evidence="1" id="KW-0805">Transcription regulation</keyword>
<keyword evidence="3" id="KW-0804">Transcription</keyword>
<reference evidence="6 7" key="1">
    <citation type="submission" date="2022-10" db="EMBL/GenBank/DDBJ databases">
        <authorList>
            <person name="Xie J."/>
            <person name="Shen N."/>
        </authorList>
    </citation>
    <scope>NUCLEOTIDE SEQUENCE [LARGE SCALE GENOMIC DNA]</scope>
    <source>
        <strain evidence="6 7">YIM65594</strain>
    </source>
</reference>
<evidence type="ECO:0000256" key="3">
    <source>
        <dbReference type="ARBA" id="ARBA00023163"/>
    </source>
</evidence>
<dbReference type="InterPro" id="IPR011075">
    <property type="entry name" value="TetR_C"/>
</dbReference>
<comment type="caution">
    <text evidence="6">The sequence shown here is derived from an EMBL/GenBank/DDBJ whole genome shotgun (WGS) entry which is preliminary data.</text>
</comment>
<sequence>MTRSTRPAGRQRPGAAFGPVRDEARNARIIEAVLDLIVENGYGDLTMSAVAARAEVAKATVYRRWASREDLVADALETLMLAAAVPAGATAAGTLREDLIATLTQRSVCLHPQARHFSAVLAAATASHPQIADTLRERAIAGQREEIAACLHRAQKRGEITAERVELLLTPGRMEIAAAIGLTILQQELLGAVLDIEGVARLVDQVLLPLIGGIPTS</sequence>
<name>A0ABU6F6T9_9ACTN</name>
<protein>
    <submittedName>
        <fullName evidence="6">TetR/AcrR family transcriptional regulator</fullName>
    </submittedName>
</protein>
<dbReference type="Proteomes" id="UP001354931">
    <property type="component" value="Unassembled WGS sequence"/>
</dbReference>
<feature type="DNA-binding region" description="H-T-H motif" evidence="4">
    <location>
        <begin position="46"/>
        <end position="65"/>
    </location>
</feature>
<evidence type="ECO:0000256" key="2">
    <source>
        <dbReference type="ARBA" id="ARBA00023125"/>
    </source>
</evidence>
<dbReference type="InterPro" id="IPR009057">
    <property type="entry name" value="Homeodomain-like_sf"/>
</dbReference>
<dbReference type="Pfam" id="PF00440">
    <property type="entry name" value="TetR_N"/>
    <property type="match status" value="1"/>
</dbReference>
<dbReference type="Gene3D" id="1.10.357.10">
    <property type="entry name" value="Tetracycline Repressor, domain 2"/>
    <property type="match status" value="1"/>
</dbReference>
<keyword evidence="7" id="KW-1185">Reference proteome</keyword>
<dbReference type="InterPro" id="IPR036271">
    <property type="entry name" value="Tet_transcr_reg_TetR-rel_C_sf"/>
</dbReference>
<dbReference type="EMBL" id="JAOZYC010000094">
    <property type="protein sequence ID" value="MEB8338547.1"/>
    <property type="molecule type" value="Genomic_DNA"/>
</dbReference>
<organism evidence="6 7">
    <name type="scientific">Streptomyces endophyticus</name>
    <dbReference type="NCBI Taxonomy" id="714166"/>
    <lineage>
        <taxon>Bacteria</taxon>
        <taxon>Bacillati</taxon>
        <taxon>Actinomycetota</taxon>
        <taxon>Actinomycetes</taxon>
        <taxon>Kitasatosporales</taxon>
        <taxon>Streptomycetaceae</taxon>
        <taxon>Streptomyces</taxon>
    </lineage>
</organism>
<dbReference type="Pfam" id="PF16859">
    <property type="entry name" value="TetR_C_11"/>
    <property type="match status" value="1"/>
</dbReference>
<evidence type="ECO:0000256" key="4">
    <source>
        <dbReference type="PROSITE-ProRule" id="PRU00335"/>
    </source>
</evidence>